<dbReference type="SUPFAM" id="SSF89360">
    <property type="entry name" value="HesB-like domain"/>
    <property type="match status" value="1"/>
</dbReference>
<gene>
    <name evidence="3" type="ORF">CROQUDRAFT_653725</name>
</gene>
<reference evidence="3" key="1">
    <citation type="submission" date="2013-11" db="EMBL/GenBank/DDBJ databases">
        <title>Genome sequence of the fusiform rust pathogen reveals effectors for host alternation and coevolution with pine.</title>
        <authorList>
            <consortium name="DOE Joint Genome Institute"/>
            <person name="Smith K."/>
            <person name="Pendleton A."/>
            <person name="Kubisiak T."/>
            <person name="Anderson C."/>
            <person name="Salamov A."/>
            <person name="Aerts A."/>
            <person name="Riley R."/>
            <person name="Clum A."/>
            <person name="Lindquist E."/>
            <person name="Ence D."/>
            <person name="Campbell M."/>
            <person name="Kronenberg Z."/>
            <person name="Feau N."/>
            <person name="Dhillon B."/>
            <person name="Hamelin R."/>
            <person name="Burleigh J."/>
            <person name="Smith J."/>
            <person name="Yandell M."/>
            <person name="Nelson C."/>
            <person name="Grigoriev I."/>
            <person name="Davis J."/>
        </authorList>
    </citation>
    <scope>NUCLEOTIDE SEQUENCE</scope>
    <source>
        <strain evidence="3">G11</strain>
    </source>
</reference>
<dbReference type="InterPro" id="IPR035903">
    <property type="entry name" value="HesB-like_dom_sf"/>
</dbReference>
<accession>A0A9P6NSB0</accession>
<comment type="similarity">
    <text evidence="1">Belongs to the HesB/IscA family.</text>
</comment>
<dbReference type="Proteomes" id="UP000886653">
    <property type="component" value="Unassembled WGS sequence"/>
</dbReference>
<dbReference type="AlphaFoldDB" id="A0A9P6NSB0"/>
<dbReference type="EMBL" id="MU167228">
    <property type="protein sequence ID" value="KAG0149417.1"/>
    <property type="molecule type" value="Genomic_DNA"/>
</dbReference>
<dbReference type="OrthoDB" id="333486at2759"/>
<proteinExistence type="inferred from homology"/>
<dbReference type="Pfam" id="PF01521">
    <property type="entry name" value="Fe-S_biosyn"/>
    <property type="match status" value="1"/>
</dbReference>
<dbReference type="InterPro" id="IPR050322">
    <property type="entry name" value="Fe-S_cluster_asmbl/transfer"/>
</dbReference>
<dbReference type="GO" id="GO:0016226">
    <property type="term" value="P:iron-sulfur cluster assembly"/>
    <property type="evidence" value="ECO:0007669"/>
    <property type="project" value="InterPro"/>
</dbReference>
<dbReference type="InterPro" id="IPR017870">
    <property type="entry name" value="FeS_cluster_insertion_CS"/>
</dbReference>
<dbReference type="PANTHER" id="PTHR10072">
    <property type="entry name" value="IRON-SULFUR CLUSTER ASSEMBLY PROTEIN"/>
    <property type="match status" value="1"/>
</dbReference>
<dbReference type="Gene3D" id="2.60.300.12">
    <property type="entry name" value="HesB-like domain"/>
    <property type="match status" value="1"/>
</dbReference>
<dbReference type="InterPro" id="IPR000361">
    <property type="entry name" value="ATAP_core_dom"/>
</dbReference>
<dbReference type="NCBIfam" id="TIGR00049">
    <property type="entry name" value="iron-sulfur cluster assembly accessory protein"/>
    <property type="match status" value="1"/>
</dbReference>
<dbReference type="PROSITE" id="PS01152">
    <property type="entry name" value="HESB"/>
    <property type="match status" value="1"/>
</dbReference>
<dbReference type="InterPro" id="IPR016092">
    <property type="entry name" value="ATAP"/>
</dbReference>
<name>A0A9P6NSB0_9BASI</name>
<evidence type="ECO:0000313" key="4">
    <source>
        <dbReference type="Proteomes" id="UP000886653"/>
    </source>
</evidence>
<comment type="caution">
    <text evidence="3">The sequence shown here is derived from an EMBL/GenBank/DDBJ whole genome shotgun (WGS) entry which is preliminary data.</text>
</comment>
<dbReference type="GO" id="GO:0005739">
    <property type="term" value="C:mitochondrion"/>
    <property type="evidence" value="ECO:0007669"/>
    <property type="project" value="TreeGrafter"/>
</dbReference>
<dbReference type="PANTHER" id="PTHR10072:SF41">
    <property type="entry name" value="IRON-SULFUR CLUSTER ASSEMBLY 1 HOMOLOG, MITOCHONDRIAL"/>
    <property type="match status" value="1"/>
</dbReference>
<sequence>MRPCLRPSRQQLCLLRDGFLTLHLSNGTPTYPSLFRHRFLQTDTESDRENLSGPSTLPIPPPSFITTPQLRTPARITKKKQVISLTPHAIRQLDQLLHPPISDSLPPRLVRIGVKQKGCAGMAYDLSYVSSPGKFDEVVTGQTESGKEVRVIIDSRALLTIIGSVMDYEESPLGSRFVFQNPNIKEQCGCGESFMV</sequence>
<evidence type="ECO:0000256" key="1">
    <source>
        <dbReference type="ARBA" id="ARBA00006718"/>
    </source>
</evidence>
<evidence type="ECO:0000259" key="2">
    <source>
        <dbReference type="Pfam" id="PF01521"/>
    </source>
</evidence>
<organism evidence="3 4">
    <name type="scientific">Cronartium quercuum f. sp. fusiforme G11</name>
    <dbReference type="NCBI Taxonomy" id="708437"/>
    <lineage>
        <taxon>Eukaryota</taxon>
        <taxon>Fungi</taxon>
        <taxon>Dikarya</taxon>
        <taxon>Basidiomycota</taxon>
        <taxon>Pucciniomycotina</taxon>
        <taxon>Pucciniomycetes</taxon>
        <taxon>Pucciniales</taxon>
        <taxon>Coleosporiaceae</taxon>
        <taxon>Cronartium</taxon>
    </lineage>
</organism>
<evidence type="ECO:0000313" key="3">
    <source>
        <dbReference type="EMBL" id="KAG0149417.1"/>
    </source>
</evidence>
<protein>
    <recommendedName>
        <fullName evidence="2">Core domain-containing protein</fullName>
    </recommendedName>
</protein>
<feature type="domain" description="Core" evidence="2">
    <location>
        <begin position="83"/>
        <end position="192"/>
    </location>
</feature>
<keyword evidence="4" id="KW-1185">Reference proteome</keyword>
<dbReference type="GO" id="GO:0051537">
    <property type="term" value="F:2 iron, 2 sulfur cluster binding"/>
    <property type="evidence" value="ECO:0007669"/>
    <property type="project" value="TreeGrafter"/>
</dbReference>